<dbReference type="EMBL" id="HBUE01298604">
    <property type="protein sequence ID" value="CAG6577563.1"/>
    <property type="molecule type" value="Transcribed_RNA"/>
</dbReference>
<dbReference type="EMBL" id="HBUE01192656">
    <property type="protein sequence ID" value="CAG6525854.1"/>
    <property type="molecule type" value="Transcribed_RNA"/>
</dbReference>
<sequence>MSPFLSIFTNCLFFCLISHFIFLSVKMTQNSHSHTEFNSLSGSWIHPNPPLTYSRVVAGLMFGFVLIPRRARTDIGELFLFIFYFYFFKRSHSRERCHLS</sequence>
<dbReference type="EMBL" id="HBUE01192653">
    <property type="protein sequence ID" value="CAG6525852.1"/>
    <property type="molecule type" value="Transcribed_RNA"/>
</dbReference>
<accession>A0A8D8H0R5</accession>
<keyword evidence="1" id="KW-1133">Transmembrane helix</keyword>
<feature type="transmembrane region" description="Helical" evidence="1">
    <location>
        <begin position="7"/>
        <end position="25"/>
    </location>
</feature>
<evidence type="ECO:0000256" key="1">
    <source>
        <dbReference type="SAM" id="Phobius"/>
    </source>
</evidence>
<dbReference type="EMBL" id="HBUE01298607">
    <property type="protein sequence ID" value="CAG6577565.1"/>
    <property type="molecule type" value="Transcribed_RNA"/>
</dbReference>
<organism evidence="2">
    <name type="scientific">Culex pipiens</name>
    <name type="common">House mosquito</name>
    <dbReference type="NCBI Taxonomy" id="7175"/>
    <lineage>
        <taxon>Eukaryota</taxon>
        <taxon>Metazoa</taxon>
        <taxon>Ecdysozoa</taxon>
        <taxon>Arthropoda</taxon>
        <taxon>Hexapoda</taxon>
        <taxon>Insecta</taxon>
        <taxon>Pterygota</taxon>
        <taxon>Neoptera</taxon>
        <taxon>Endopterygota</taxon>
        <taxon>Diptera</taxon>
        <taxon>Nematocera</taxon>
        <taxon>Culicoidea</taxon>
        <taxon>Culicidae</taxon>
        <taxon>Culicinae</taxon>
        <taxon>Culicini</taxon>
        <taxon>Culex</taxon>
        <taxon>Culex</taxon>
    </lineage>
</organism>
<dbReference type="AlphaFoldDB" id="A0A8D8H0R5"/>
<keyword evidence="1" id="KW-0812">Transmembrane</keyword>
<dbReference type="EMBL" id="HBUE01192655">
    <property type="protein sequence ID" value="CAG6525853.1"/>
    <property type="molecule type" value="Transcribed_RNA"/>
</dbReference>
<dbReference type="EMBL" id="HBUE01298606">
    <property type="protein sequence ID" value="CAG6577564.1"/>
    <property type="molecule type" value="Transcribed_RNA"/>
</dbReference>
<protein>
    <submittedName>
        <fullName evidence="2">(northern house mosquito) hypothetical protein</fullName>
    </submittedName>
</protein>
<dbReference type="EMBL" id="HBUE01017691">
    <property type="protein sequence ID" value="CAG6451099.1"/>
    <property type="molecule type" value="Transcribed_RNA"/>
</dbReference>
<keyword evidence="1" id="KW-0472">Membrane</keyword>
<evidence type="ECO:0000313" key="2">
    <source>
        <dbReference type="EMBL" id="CAG6525852.1"/>
    </source>
</evidence>
<proteinExistence type="predicted"/>
<name>A0A8D8H0R5_CULPI</name>
<reference evidence="2" key="1">
    <citation type="submission" date="2021-05" db="EMBL/GenBank/DDBJ databases">
        <authorList>
            <person name="Alioto T."/>
            <person name="Alioto T."/>
            <person name="Gomez Garrido J."/>
        </authorList>
    </citation>
    <scope>NUCLEOTIDE SEQUENCE</scope>
</reference>